<reference evidence="2 3" key="1">
    <citation type="submission" date="2024-03" db="EMBL/GenBank/DDBJ databases">
        <title>The complete genome of Streptomyces sirii sp.nov.</title>
        <authorList>
            <person name="Zakalyukina Y.V."/>
            <person name="Belik A.R."/>
            <person name="Biryukov M.V."/>
            <person name="Baturina O.A."/>
            <person name="Kabilov M.R."/>
        </authorList>
    </citation>
    <scope>NUCLEOTIDE SEQUENCE [LARGE SCALE GENOMIC DNA]</scope>
    <source>
        <strain evidence="2 3">BP-8</strain>
    </source>
</reference>
<dbReference type="Proteomes" id="UP001626628">
    <property type="component" value="Chromosome"/>
</dbReference>
<dbReference type="EMBL" id="CP147982">
    <property type="protein sequence ID" value="WXK74709.1"/>
    <property type="molecule type" value="Genomic_DNA"/>
</dbReference>
<feature type="compositionally biased region" description="Polar residues" evidence="1">
    <location>
        <begin position="38"/>
        <end position="47"/>
    </location>
</feature>
<evidence type="ECO:0000313" key="2">
    <source>
        <dbReference type="EMBL" id="WXK74709.1"/>
    </source>
</evidence>
<proteinExistence type="predicted"/>
<protein>
    <recommendedName>
        <fullName evidence="4">Penicillin-binding protein</fullName>
    </recommendedName>
</protein>
<evidence type="ECO:0008006" key="4">
    <source>
        <dbReference type="Google" id="ProtNLM"/>
    </source>
</evidence>
<organism evidence="2 3">
    <name type="scientific">Streptomyces sirii</name>
    <dbReference type="NCBI Taxonomy" id="3127701"/>
    <lineage>
        <taxon>Bacteria</taxon>
        <taxon>Bacillati</taxon>
        <taxon>Actinomycetota</taxon>
        <taxon>Actinomycetes</taxon>
        <taxon>Kitasatosporales</taxon>
        <taxon>Streptomycetaceae</taxon>
        <taxon>Streptomyces</taxon>
    </lineage>
</organism>
<feature type="region of interest" description="Disordered" evidence="1">
    <location>
        <begin position="38"/>
        <end position="58"/>
    </location>
</feature>
<keyword evidence="3" id="KW-1185">Reference proteome</keyword>
<evidence type="ECO:0000256" key="1">
    <source>
        <dbReference type="SAM" id="MobiDB-lite"/>
    </source>
</evidence>
<dbReference type="RefSeq" id="WP_407284941.1">
    <property type="nucleotide sequence ID" value="NZ_CP147982.1"/>
</dbReference>
<sequence>MGSRGFKPKRSGAKVAVIAGAIAATVGAAGYGAYSLMSTSDSASGENQPAPKTGPPSAVEVRATARDFLDAWAAGAPDRAADKT</sequence>
<evidence type="ECO:0000313" key="3">
    <source>
        <dbReference type="Proteomes" id="UP001626628"/>
    </source>
</evidence>
<gene>
    <name evidence="2" type="ORF">WAB15_01265</name>
</gene>
<name>A0ABZ2QI54_9ACTN</name>
<accession>A0ABZ2QI54</accession>